<dbReference type="OrthoDB" id="9794157at2"/>
<dbReference type="SUPFAM" id="SSF100950">
    <property type="entry name" value="NagB/RpiA/CoA transferase-like"/>
    <property type="match status" value="1"/>
</dbReference>
<dbReference type="InterPro" id="IPR024185">
    <property type="entry name" value="FTHF_cligase-like_sf"/>
</dbReference>
<keyword evidence="3" id="KW-1185">Reference proteome</keyword>
<dbReference type="InterPro" id="IPR003741">
    <property type="entry name" value="LUD_dom"/>
</dbReference>
<protein>
    <submittedName>
        <fullName evidence="2">L-lactate dehydrogenase complex protein LldG</fullName>
    </submittedName>
</protein>
<dbReference type="Proteomes" id="UP000292958">
    <property type="component" value="Unassembled WGS sequence"/>
</dbReference>
<reference evidence="2 3" key="1">
    <citation type="submission" date="2019-02" db="EMBL/GenBank/DDBJ databases">
        <title>Genomic Encyclopedia of Archaeal and Bacterial Type Strains, Phase II (KMG-II): from individual species to whole genera.</title>
        <authorList>
            <person name="Goeker M."/>
        </authorList>
    </citation>
    <scope>NUCLEOTIDE SEQUENCE [LARGE SCALE GENOMIC DNA]</scope>
    <source>
        <strain evidence="2 3">DSM 18101</strain>
    </source>
</reference>
<dbReference type="Pfam" id="PF02589">
    <property type="entry name" value="LUD_dom"/>
    <property type="match status" value="1"/>
</dbReference>
<dbReference type="PANTHER" id="PTHR43682">
    <property type="entry name" value="LACTATE UTILIZATION PROTEIN C"/>
    <property type="match status" value="1"/>
</dbReference>
<name>A0A4V2G4Z9_9BACT</name>
<dbReference type="RefSeq" id="WP_130421221.1">
    <property type="nucleotide sequence ID" value="NZ_SHKW01000001.1"/>
</dbReference>
<feature type="domain" description="LUD" evidence="1">
    <location>
        <begin position="131"/>
        <end position="223"/>
    </location>
</feature>
<dbReference type="AlphaFoldDB" id="A0A4V2G4Z9"/>
<evidence type="ECO:0000313" key="3">
    <source>
        <dbReference type="Proteomes" id="UP000292958"/>
    </source>
</evidence>
<accession>A0A4V2G4Z9</accession>
<organism evidence="2 3">
    <name type="scientific">Edaphobacter modestus</name>
    <dbReference type="NCBI Taxonomy" id="388466"/>
    <lineage>
        <taxon>Bacteria</taxon>
        <taxon>Pseudomonadati</taxon>
        <taxon>Acidobacteriota</taxon>
        <taxon>Terriglobia</taxon>
        <taxon>Terriglobales</taxon>
        <taxon>Acidobacteriaceae</taxon>
        <taxon>Edaphobacter</taxon>
    </lineage>
</organism>
<evidence type="ECO:0000259" key="1">
    <source>
        <dbReference type="Pfam" id="PF02589"/>
    </source>
</evidence>
<proteinExistence type="predicted"/>
<dbReference type="PANTHER" id="PTHR43682:SF1">
    <property type="entry name" value="LACTATE UTILIZATION PROTEIN C"/>
    <property type="match status" value="1"/>
</dbReference>
<evidence type="ECO:0000313" key="2">
    <source>
        <dbReference type="EMBL" id="RZU42996.1"/>
    </source>
</evidence>
<sequence>MAGEIWGVVDSSSARAEILRRIRAANGGAADGERASRQWNAIERNYRRAATRSREEILDLLEDRLRDYDANVVRVTAPDIALTVGKMLSERGKRKIVIPPGMEQTWLPEGFDFVVDEGASSAEMDGFEGVMTASTCAIALTGSVVLQGVAGQGRRAVSLIPDYHLCLVRVEDVVETVPEALDRLAATSTLPTTFFAGPSATADIEMTRIKGVHGPRFLDIILVERP</sequence>
<dbReference type="InterPro" id="IPR037171">
    <property type="entry name" value="NagB/RpiA_transferase-like"/>
</dbReference>
<dbReference type="EMBL" id="SHKW01000001">
    <property type="protein sequence ID" value="RZU42996.1"/>
    <property type="molecule type" value="Genomic_DNA"/>
</dbReference>
<comment type="caution">
    <text evidence="2">The sequence shown here is derived from an EMBL/GenBank/DDBJ whole genome shotgun (WGS) entry which is preliminary data.</text>
</comment>
<dbReference type="Gene3D" id="3.40.50.10420">
    <property type="entry name" value="NagB/RpiA/CoA transferase-like"/>
    <property type="match status" value="1"/>
</dbReference>
<gene>
    <name evidence="2" type="ORF">BDD14_4597</name>
</gene>